<protein>
    <recommendedName>
        <fullName evidence="7">G-protein coupled receptors family 1 profile domain-containing protein</fullName>
    </recommendedName>
</protein>
<evidence type="ECO:0000313" key="8">
    <source>
        <dbReference type="EMBL" id="KAK2154719.1"/>
    </source>
</evidence>
<gene>
    <name evidence="8" type="ORF">LSH36_259g00016</name>
</gene>
<dbReference type="EMBL" id="JAODUP010000259">
    <property type="protein sequence ID" value="KAK2154719.1"/>
    <property type="molecule type" value="Genomic_DNA"/>
</dbReference>
<organism evidence="8 9">
    <name type="scientific">Paralvinella palmiformis</name>
    <dbReference type="NCBI Taxonomy" id="53620"/>
    <lineage>
        <taxon>Eukaryota</taxon>
        <taxon>Metazoa</taxon>
        <taxon>Spiralia</taxon>
        <taxon>Lophotrochozoa</taxon>
        <taxon>Annelida</taxon>
        <taxon>Polychaeta</taxon>
        <taxon>Sedentaria</taxon>
        <taxon>Canalipalpata</taxon>
        <taxon>Terebellida</taxon>
        <taxon>Terebelliformia</taxon>
        <taxon>Alvinellidae</taxon>
        <taxon>Paralvinella</taxon>
    </lineage>
</organism>
<dbReference type="Pfam" id="PF00001">
    <property type="entry name" value="7tm_1"/>
    <property type="match status" value="1"/>
</dbReference>
<dbReference type="AlphaFoldDB" id="A0AAD9N571"/>
<feature type="transmembrane region" description="Helical" evidence="6">
    <location>
        <begin position="143"/>
        <end position="165"/>
    </location>
</feature>
<evidence type="ECO:0000256" key="6">
    <source>
        <dbReference type="SAM" id="Phobius"/>
    </source>
</evidence>
<dbReference type="SMART" id="SM01381">
    <property type="entry name" value="7TM_GPCR_Srsx"/>
    <property type="match status" value="1"/>
</dbReference>
<dbReference type="InterPro" id="IPR000276">
    <property type="entry name" value="GPCR_Rhodpsn"/>
</dbReference>
<keyword evidence="5" id="KW-0807">Transducer</keyword>
<feature type="transmembrane region" description="Helical" evidence="6">
    <location>
        <begin position="190"/>
        <end position="211"/>
    </location>
</feature>
<comment type="subcellular location">
    <subcellularLocation>
        <location evidence="1">Membrane</location>
    </subcellularLocation>
</comment>
<dbReference type="Gene3D" id="1.20.1070.10">
    <property type="entry name" value="Rhodopsin 7-helix transmembrane proteins"/>
    <property type="match status" value="1"/>
</dbReference>
<keyword evidence="5" id="KW-0297">G-protein coupled receptor</keyword>
<dbReference type="GO" id="GO:0016020">
    <property type="term" value="C:membrane"/>
    <property type="evidence" value="ECO:0007669"/>
    <property type="project" value="UniProtKB-SubCell"/>
</dbReference>
<dbReference type="PROSITE" id="PS50262">
    <property type="entry name" value="G_PROTEIN_RECEP_F1_2"/>
    <property type="match status" value="1"/>
</dbReference>
<feature type="transmembrane region" description="Helical" evidence="6">
    <location>
        <begin position="288"/>
        <end position="309"/>
    </location>
</feature>
<dbReference type="PANTHER" id="PTHR45698:SF1">
    <property type="entry name" value="TRACE AMINE-ASSOCIATED RECEPTOR 13C-LIKE"/>
    <property type="match status" value="1"/>
</dbReference>
<evidence type="ECO:0000313" key="9">
    <source>
        <dbReference type="Proteomes" id="UP001208570"/>
    </source>
</evidence>
<keyword evidence="9" id="KW-1185">Reference proteome</keyword>
<feature type="transmembrane region" description="Helical" evidence="6">
    <location>
        <begin position="250"/>
        <end position="268"/>
    </location>
</feature>
<dbReference type="PANTHER" id="PTHR45698">
    <property type="entry name" value="TRACE AMINE-ASSOCIATED RECEPTOR 19N-RELATED"/>
    <property type="match status" value="1"/>
</dbReference>
<feature type="domain" description="G-protein coupled receptors family 1 profile" evidence="7">
    <location>
        <begin position="40"/>
        <end position="307"/>
    </location>
</feature>
<dbReference type="InterPro" id="IPR017452">
    <property type="entry name" value="GPCR_Rhodpsn_7TM"/>
</dbReference>
<keyword evidence="2 5" id="KW-0812">Transmembrane</keyword>
<evidence type="ECO:0000256" key="5">
    <source>
        <dbReference type="RuleBase" id="RU000688"/>
    </source>
</evidence>
<feature type="transmembrane region" description="Helical" evidence="6">
    <location>
        <begin position="102"/>
        <end position="122"/>
    </location>
</feature>
<comment type="similarity">
    <text evidence="5">Belongs to the G-protein coupled receptor 1 family.</text>
</comment>
<dbReference type="CDD" id="cd00637">
    <property type="entry name" value="7tm_classA_rhodopsin-like"/>
    <property type="match status" value="1"/>
</dbReference>
<evidence type="ECO:0000256" key="3">
    <source>
        <dbReference type="ARBA" id="ARBA00022989"/>
    </source>
</evidence>
<proteinExistence type="inferred from homology"/>
<feature type="transmembrane region" description="Helical" evidence="6">
    <location>
        <begin position="29"/>
        <end position="50"/>
    </location>
</feature>
<evidence type="ECO:0000256" key="2">
    <source>
        <dbReference type="ARBA" id="ARBA00022692"/>
    </source>
</evidence>
<name>A0AAD9N571_9ANNE</name>
<comment type="caution">
    <text evidence="8">The sequence shown here is derived from an EMBL/GenBank/DDBJ whole genome shotgun (WGS) entry which is preliminary data.</text>
</comment>
<keyword evidence="5" id="KW-0675">Receptor</keyword>
<evidence type="ECO:0000259" key="7">
    <source>
        <dbReference type="PROSITE" id="PS50262"/>
    </source>
</evidence>
<feature type="transmembrane region" description="Helical" evidence="6">
    <location>
        <begin position="62"/>
        <end position="82"/>
    </location>
</feature>
<reference evidence="8" key="1">
    <citation type="journal article" date="2023" name="Mol. Biol. Evol.">
        <title>Third-Generation Sequencing Reveals the Adaptive Role of the Epigenome in Three Deep-Sea Polychaetes.</title>
        <authorList>
            <person name="Perez M."/>
            <person name="Aroh O."/>
            <person name="Sun Y."/>
            <person name="Lan Y."/>
            <person name="Juniper S.K."/>
            <person name="Young C.R."/>
            <person name="Angers B."/>
            <person name="Qian P.Y."/>
        </authorList>
    </citation>
    <scope>NUCLEOTIDE SEQUENCE</scope>
    <source>
        <strain evidence="8">P08H-3</strain>
    </source>
</reference>
<dbReference type="PRINTS" id="PR00237">
    <property type="entry name" value="GPCRRHODOPSN"/>
</dbReference>
<dbReference type="Proteomes" id="UP001208570">
    <property type="component" value="Unassembled WGS sequence"/>
</dbReference>
<dbReference type="SUPFAM" id="SSF81321">
    <property type="entry name" value="Family A G protein-coupled receptor-like"/>
    <property type="match status" value="1"/>
</dbReference>
<evidence type="ECO:0000256" key="4">
    <source>
        <dbReference type="ARBA" id="ARBA00023136"/>
    </source>
</evidence>
<accession>A0AAD9N571</accession>
<keyword evidence="4 6" id="KW-0472">Membrane</keyword>
<evidence type="ECO:0000256" key="1">
    <source>
        <dbReference type="ARBA" id="ARBA00004370"/>
    </source>
</evidence>
<sequence>METATTPSSMNTTTERYVVFKTAPVMRNIIFTIGGVGLVGNVFVVIVILSGTKMRKQLTNTYIINQSVMDTLVSLFLILTTVFEDDSSKFNTFLDEMFCKFWLTKMWLWSAIVSSTYNLLALTMERYLAVVYPIWHKTKLNKIGVASSVIVVWLIGPVYNMAYLLPTSGITDDGHCATLTFWPNEKWQKVYGISAIFVQFMGPLFLLIFFYTRMFIVLRRNIMNDRTSGSRSQIVQRRVVDTMGNARKNILKTLAIVAFCFAFCWSWNQTYFLMFNLGSELVDFTSPFYNFTVVMVFLNCCLNPFIYIAKYEEFQKTMKSLICKNKVGVFSVQF</sequence>
<dbReference type="PROSITE" id="PS00237">
    <property type="entry name" value="G_PROTEIN_RECEP_F1_1"/>
    <property type="match status" value="1"/>
</dbReference>
<dbReference type="GO" id="GO:0004930">
    <property type="term" value="F:G protein-coupled receptor activity"/>
    <property type="evidence" value="ECO:0007669"/>
    <property type="project" value="UniProtKB-KW"/>
</dbReference>
<keyword evidence="3 6" id="KW-1133">Transmembrane helix</keyword>